<reference evidence="2 3" key="1">
    <citation type="submission" date="2016-10" db="EMBL/GenBank/DDBJ databases">
        <authorList>
            <person name="de Groot N.N."/>
        </authorList>
    </citation>
    <scope>NUCLEOTIDE SEQUENCE [LARGE SCALE GENOMIC DNA]</scope>
    <source>
        <strain evidence="2 3">DSM 21800</strain>
    </source>
</reference>
<protein>
    <recommendedName>
        <fullName evidence="4">Transcriptional regulator</fullName>
    </recommendedName>
</protein>
<organism evidence="2 3">
    <name type="scientific">Microlunatus soli</name>
    <dbReference type="NCBI Taxonomy" id="630515"/>
    <lineage>
        <taxon>Bacteria</taxon>
        <taxon>Bacillati</taxon>
        <taxon>Actinomycetota</taxon>
        <taxon>Actinomycetes</taxon>
        <taxon>Propionibacteriales</taxon>
        <taxon>Propionibacteriaceae</taxon>
        <taxon>Microlunatus</taxon>
    </lineage>
</organism>
<keyword evidence="3" id="KW-1185">Reference proteome</keyword>
<evidence type="ECO:0000256" key="1">
    <source>
        <dbReference type="SAM" id="MobiDB-lite"/>
    </source>
</evidence>
<dbReference type="OrthoDB" id="3526857at2"/>
<evidence type="ECO:0008006" key="4">
    <source>
        <dbReference type="Google" id="ProtNLM"/>
    </source>
</evidence>
<accession>A0A1H1R7Z1</accession>
<dbReference type="Proteomes" id="UP000199103">
    <property type="component" value="Chromosome I"/>
</dbReference>
<proteinExistence type="predicted"/>
<evidence type="ECO:0000313" key="2">
    <source>
        <dbReference type="EMBL" id="SDS31831.1"/>
    </source>
</evidence>
<evidence type="ECO:0000313" key="3">
    <source>
        <dbReference type="Proteomes" id="UP000199103"/>
    </source>
</evidence>
<dbReference type="RefSeq" id="WP_091522457.1">
    <property type="nucleotide sequence ID" value="NZ_LT629772.1"/>
</dbReference>
<dbReference type="STRING" id="630515.SAMN04489812_1546"/>
<dbReference type="EMBL" id="LT629772">
    <property type="protein sequence ID" value="SDS31831.1"/>
    <property type="molecule type" value="Genomic_DNA"/>
</dbReference>
<name>A0A1H1R7Z1_9ACTN</name>
<feature type="region of interest" description="Disordered" evidence="1">
    <location>
        <begin position="355"/>
        <end position="378"/>
    </location>
</feature>
<dbReference type="AlphaFoldDB" id="A0A1H1R7Z1"/>
<sequence length="457" mass="48652">MSGAEAEAARSIADRMPDLTIGLFGPRRVVRLMLDSAHQLSERPGAQRIKFLSGIHDHPQQAEDRYRQLAPRIDAAVFAGPWLYDLARSGGWLTGPATHIPLTGAALYAALLRATLTMPEVDLTRVTIDSLSAQDVDEAYDEIGLDSSAVHCQAYLGPDSVAGYVDFHRAAYQAERSTLALTTILSVDRALRSRSVPALRIVPTHASIRDALQTATLLGQGTRLGENQIAMVAVHLVPTRSVGGAGDYWQQELALSAHQQLLAAARGAGATVTRHTDRLFLTTMTYGALTRATDQLQVAPFAADLGRRLGVPVAVGVGLGHTARAAEVNALTAVEGSLDSGGEVAIYLGAAGERSELPVRSPRPTARSEPGERGGTSQTRAAEIAGQLIAAVPATGDDRLVADVETVAEVMSVTQRTGRRMLKELVDAGLAWPLPPVRSVSGGRPRQQFRLLTEKLE</sequence>
<gene>
    <name evidence="2" type="ORF">SAMN04489812_1546</name>
</gene>